<comment type="caution">
    <text evidence="3">The sequence shown here is derived from an EMBL/GenBank/DDBJ whole genome shotgun (WGS) entry which is preliminary data.</text>
</comment>
<evidence type="ECO:0000256" key="1">
    <source>
        <dbReference type="ARBA" id="ARBA00022676"/>
    </source>
</evidence>
<dbReference type="AlphaFoldDB" id="A0A7W7ZMY9"/>
<dbReference type="InterPro" id="IPR051199">
    <property type="entry name" value="LPS_LOS_Heptosyltrfase"/>
</dbReference>
<reference evidence="3 4" key="1">
    <citation type="submission" date="2020-08" db="EMBL/GenBank/DDBJ databases">
        <title>Genomic Encyclopedia of Type Strains, Phase IV (KMG-V): Genome sequencing to study the core and pangenomes of soil and plant-associated prokaryotes.</title>
        <authorList>
            <person name="Whitman W."/>
        </authorList>
    </citation>
    <scope>NUCLEOTIDE SEQUENCE [LARGE SCALE GENOMIC DNA]</scope>
    <source>
        <strain evidence="3 4">X5P3</strain>
    </source>
</reference>
<evidence type="ECO:0000256" key="2">
    <source>
        <dbReference type="ARBA" id="ARBA00022679"/>
    </source>
</evidence>
<dbReference type="SUPFAM" id="SSF53756">
    <property type="entry name" value="UDP-Glycosyltransferase/glycogen phosphorylase"/>
    <property type="match status" value="1"/>
</dbReference>
<dbReference type="GO" id="GO:0005829">
    <property type="term" value="C:cytosol"/>
    <property type="evidence" value="ECO:0007669"/>
    <property type="project" value="TreeGrafter"/>
</dbReference>
<organism evidence="3 4">
    <name type="scientific">Granulicella mallensis</name>
    <dbReference type="NCBI Taxonomy" id="940614"/>
    <lineage>
        <taxon>Bacteria</taxon>
        <taxon>Pseudomonadati</taxon>
        <taxon>Acidobacteriota</taxon>
        <taxon>Terriglobia</taxon>
        <taxon>Terriglobales</taxon>
        <taxon>Acidobacteriaceae</taxon>
        <taxon>Granulicella</taxon>
    </lineage>
</organism>
<protein>
    <submittedName>
        <fullName evidence="3">ADP-heptose:LPS heptosyltransferase</fullName>
    </submittedName>
</protein>
<keyword evidence="2 3" id="KW-0808">Transferase</keyword>
<dbReference type="PANTHER" id="PTHR30160:SF1">
    <property type="entry name" value="LIPOPOLYSACCHARIDE 1,2-N-ACETYLGLUCOSAMINETRANSFERASE-RELATED"/>
    <property type="match status" value="1"/>
</dbReference>
<dbReference type="GO" id="GO:0008713">
    <property type="term" value="F:ADP-heptose-lipopolysaccharide heptosyltransferase activity"/>
    <property type="evidence" value="ECO:0007669"/>
    <property type="project" value="TreeGrafter"/>
</dbReference>
<gene>
    <name evidence="3" type="ORF">HDF15_001257</name>
</gene>
<dbReference type="CDD" id="cd03789">
    <property type="entry name" value="GT9_LPS_heptosyltransferase"/>
    <property type="match status" value="1"/>
</dbReference>
<evidence type="ECO:0000313" key="4">
    <source>
        <dbReference type="Proteomes" id="UP000584867"/>
    </source>
</evidence>
<dbReference type="PANTHER" id="PTHR30160">
    <property type="entry name" value="TETRAACYLDISACCHARIDE 4'-KINASE-RELATED"/>
    <property type="match status" value="1"/>
</dbReference>
<keyword evidence="1" id="KW-0328">Glycosyltransferase</keyword>
<accession>A0A7W7ZMY9</accession>
<dbReference type="InterPro" id="IPR002201">
    <property type="entry name" value="Glyco_trans_9"/>
</dbReference>
<dbReference type="EMBL" id="JACHIO010000004">
    <property type="protein sequence ID" value="MBB5062920.1"/>
    <property type="molecule type" value="Genomic_DNA"/>
</dbReference>
<dbReference type="RefSeq" id="WP_184253703.1">
    <property type="nucleotide sequence ID" value="NZ_JACHIO010000004.1"/>
</dbReference>
<proteinExistence type="predicted"/>
<sequence>MQRGNQRNRQLDLWVGTPLLNLLASFRRRRTQRPANPQRIGVICSPALGDTLLFSGPLQDLRAALPEAHVVHLCMQQNLAAAEIIPGADKRVLIDLTKPPETIRRIRAQRFDVLLDFTSWQRLTAFYTMLSGAQFTVGFHSPGQYRSRGYDRVVSHTADRHEVDNLRALLAGSGVVPPVIHPHAPAVVISENGPAPLAEERDLVVFHPWASGQNSVLREWPEDRWVELARRLVRPETLFVITGAPSDKPRMTPLLERLEAAGLRAVPFVSPDGFLSLTRLLRRSRLVASVNTGVMHLAAIAGAPTVSLNGPTAEHRWGARGRCCANVQPADGSGGYLHLGFEFKGQPTDVIERITVDQVAEACEALTARCGGVTVGAR</sequence>
<dbReference type="GO" id="GO:0009244">
    <property type="term" value="P:lipopolysaccharide core region biosynthetic process"/>
    <property type="evidence" value="ECO:0007669"/>
    <property type="project" value="TreeGrafter"/>
</dbReference>
<evidence type="ECO:0000313" key="3">
    <source>
        <dbReference type="EMBL" id="MBB5062920.1"/>
    </source>
</evidence>
<name>A0A7W7ZMY9_9BACT</name>
<dbReference type="Pfam" id="PF01075">
    <property type="entry name" value="Glyco_transf_9"/>
    <property type="match status" value="1"/>
</dbReference>
<dbReference type="Gene3D" id="3.40.50.2000">
    <property type="entry name" value="Glycogen Phosphorylase B"/>
    <property type="match status" value="2"/>
</dbReference>
<dbReference type="Proteomes" id="UP000584867">
    <property type="component" value="Unassembled WGS sequence"/>
</dbReference>